<protein>
    <recommendedName>
        <fullName evidence="11">Protein-L-isoaspartate(D-aspartate) O-methyltransferase</fullName>
        <ecNumber evidence="3">2.1.1.77</ecNumber>
    </recommendedName>
    <alternativeName>
        <fullName evidence="9">L-isoaspartyl protein carboxyl methyltransferase</fullName>
    </alternativeName>
    <alternativeName>
        <fullName evidence="12">Protein L-isoaspartyl/D-aspartyl methyltransferase</fullName>
    </alternativeName>
    <alternativeName>
        <fullName evidence="8">Protein-beta-aspartate methyltransferase</fullName>
    </alternativeName>
</protein>
<evidence type="ECO:0000256" key="1">
    <source>
        <dbReference type="ARBA" id="ARBA00004496"/>
    </source>
</evidence>
<dbReference type="OrthoDB" id="440781at2759"/>
<dbReference type="NCBIfam" id="TIGR00080">
    <property type="entry name" value="pimt"/>
    <property type="match status" value="1"/>
</dbReference>
<dbReference type="Pfam" id="PF01135">
    <property type="entry name" value="PCMT"/>
    <property type="match status" value="1"/>
</dbReference>
<comment type="subcellular location">
    <subcellularLocation>
        <location evidence="1">Cytoplasm</location>
    </subcellularLocation>
</comment>
<feature type="region of interest" description="Disordered" evidence="13">
    <location>
        <begin position="391"/>
        <end position="432"/>
    </location>
</feature>
<proteinExistence type="inferred from homology"/>
<dbReference type="SUPFAM" id="SSF54236">
    <property type="entry name" value="Ubiquitin-like"/>
    <property type="match status" value="2"/>
</dbReference>
<dbReference type="GO" id="GO:0004719">
    <property type="term" value="F:protein-L-isoaspartate (D-aspartate) O-methyltransferase activity"/>
    <property type="evidence" value="ECO:0007669"/>
    <property type="project" value="UniProtKB-EC"/>
</dbReference>
<evidence type="ECO:0000256" key="5">
    <source>
        <dbReference type="ARBA" id="ARBA00022603"/>
    </source>
</evidence>
<keyword evidence="16" id="KW-1185">Reference proteome</keyword>
<dbReference type="EMBL" id="LR899626">
    <property type="protein sequence ID" value="CAD7241204.1"/>
    <property type="molecule type" value="Genomic_DNA"/>
</dbReference>
<dbReference type="Pfam" id="PF11470">
    <property type="entry name" value="TUG-UBL1"/>
    <property type="match status" value="1"/>
</dbReference>
<evidence type="ECO:0000313" key="15">
    <source>
        <dbReference type="EMBL" id="CAD7241204.1"/>
    </source>
</evidence>
<dbReference type="Proteomes" id="UP000677054">
    <property type="component" value="Unassembled WGS sequence"/>
</dbReference>
<dbReference type="InterPro" id="IPR029071">
    <property type="entry name" value="Ubiquitin-like_domsf"/>
</dbReference>
<dbReference type="GO" id="GO:0005737">
    <property type="term" value="C:cytoplasm"/>
    <property type="evidence" value="ECO:0007669"/>
    <property type="project" value="UniProtKB-SubCell"/>
</dbReference>
<evidence type="ECO:0000256" key="10">
    <source>
        <dbReference type="ARBA" id="ARBA00035815"/>
    </source>
</evidence>
<evidence type="ECO:0000313" key="16">
    <source>
        <dbReference type="Proteomes" id="UP000677054"/>
    </source>
</evidence>
<dbReference type="InterPro" id="IPR001012">
    <property type="entry name" value="UBX_dom"/>
</dbReference>
<evidence type="ECO:0000256" key="12">
    <source>
        <dbReference type="ARBA" id="ARBA00042126"/>
    </source>
</evidence>
<reference evidence="15" key="1">
    <citation type="submission" date="2020-11" db="EMBL/GenBank/DDBJ databases">
        <authorList>
            <person name="Tran Van P."/>
        </authorList>
    </citation>
    <scope>NUCLEOTIDE SEQUENCE</scope>
</reference>
<keyword evidence="5" id="KW-0489">Methyltransferase</keyword>
<keyword evidence="6" id="KW-0808">Transferase</keyword>
<evidence type="ECO:0000256" key="11">
    <source>
        <dbReference type="ARBA" id="ARBA00040923"/>
    </source>
</evidence>
<dbReference type="InterPro" id="IPR029063">
    <property type="entry name" value="SAM-dependent_MTases_sf"/>
</dbReference>
<evidence type="ECO:0000256" key="13">
    <source>
        <dbReference type="SAM" id="MobiDB-lite"/>
    </source>
</evidence>
<evidence type="ECO:0000256" key="2">
    <source>
        <dbReference type="ARBA" id="ARBA00005369"/>
    </source>
</evidence>
<name>A0A7R8X1T3_9CRUS</name>
<feature type="domain" description="UBX" evidence="14">
    <location>
        <begin position="606"/>
        <end position="647"/>
    </location>
</feature>
<dbReference type="PANTHER" id="PTHR11579:SF0">
    <property type="entry name" value="PROTEIN-L-ISOASPARTATE(D-ASPARTATE) O-METHYLTRANSFERASE"/>
    <property type="match status" value="1"/>
</dbReference>
<dbReference type="Pfam" id="PF00789">
    <property type="entry name" value="UBX"/>
    <property type="match status" value="1"/>
</dbReference>
<sequence>MVRMSLRLFRLTHLSLFGFLAVFPHRHLTVSWMSPKSQSALIEHLKSSGIIKSQEVYTVMLAVDRAQYCPENSYADSPQPIGYGATISAPHMHAYALEWLKDNLKPGAQALDVGSGSGFLTVCMAEMVGENGHVIGVEHIPQLVKFAHQNVQKDRPYLLETGRVQFFEADGRLGRPDNGPFDAIHVGAAATEVPLALKDQLKPGGRMIIPVGSYGLQRIMQVDKAEDGSIRETTLLPVAYVPLTDRERQWPSARGELHHNKPLDLTTMVRFTNLPNNAVLEMVPMEGSRQESPVTICLQIESSSRLTSDFTTQNTLWDILNHFGATKTLADKEVENHIPVCVYTREEFVGEQALKATTLRKLGLLGGKHIIRLMFRDKGALGEQAHVSAPLVHPFKPPEQGSTLREISSETSSEFQQEDEGSKTRPDSSPTLHLRLQHKRGAEVIEVIEAKKKKDMEAQASSADIRVPSLAVYPVDTIPTEEDTGAALNTSGQMKIGVEPLKDLKKEAPMDVVHSSVPVKEEASSTSDLAVAEENVVLLDDRGTLVFDVHSCPQLSEIDYPDEFFSHTIHDIQYLLQDLRMKQKEMEESPLLTKELREKSFREKLMQHQVSLIRIRFADGFILQTRFQPSDTIQTVKNFLQNYLEKPSLIRHMMDFCCSSSDLWLDLTPPKRILKPGECLGDVGCSPTALIHFGCDEPCEHYLTETARSKASNFTGASAWAGSSIVGGRPNWPGWRLPTACFSP</sequence>
<evidence type="ECO:0000259" key="14">
    <source>
        <dbReference type="PROSITE" id="PS50033"/>
    </source>
</evidence>
<dbReference type="EC" id="2.1.1.77" evidence="3"/>
<feature type="compositionally biased region" description="Polar residues" evidence="13">
    <location>
        <begin position="400"/>
        <end position="415"/>
    </location>
</feature>
<dbReference type="FunFam" id="3.40.50.150:FF:000027">
    <property type="entry name" value="Protein-L-isoaspartate O-methyltransferase"/>
    <property type="match status" value="1"/>
</dbReference>
<accession>A0A7R8X1T3</accession>
<evidence type="ECO:0000256" key="8">
    <source>
        <dbReference type="ARBA" id="ARBA00031323"/>
    </source>
</evidence>
<evidence type="ECO:0000256" key="9">
    <source>
        <dbReference type="ARBA" id="ARBA00031350"/>
    </source>
</evidence>
<dbReference type="CDD" id="cd02440">
    <property type="entry name" value="AdoMet_MTases"/>
    <property type="match status" value="1"/>
</dbReference>
<dbReference type="GO" id="GO:0032259">
    <property type="term" value="P:methylation"/>
    <property type="evidence" value="ECO:0007669"/>
    <property type="project" value="UniProtKB-KW"/>
</dbReference>
<dbReference type="CDD" id="cd17075">
    <property type="entry name" value="UBX1_UBXN9"/>
    <property type="match status" value="1"/>
</dbReference>
<dbReference type="Gene3D" id="3.40.50.150">
    <property type="entry name" value="Vaccinia Virus protein VP39"/>
    <property type="match status" value="1"/>
</dbReference>
<dbReference type="EMBL" id="CAJPEV010000109">
    <property type="protein sequence ID" value="CAG0880710.1"/>
    <property type="molecule type" value="Genomic_DNA"/>
</dbReference>
<organism evidence="15">
    <name type="scientific">Darwinula stevensoni</name>
    <dbReference type="NCBI Taxonomy" id="69355"/>
    <lineage>
        <taxon>Eukaryota</taxon>
        <taxon>Metazoa</taxon>
        <taxon>Ecdysozoa</taxon>
        <taxon>Arthropoda</taxon>
        <taxon>Crustacea</taxon>
        <taxon>Oligostraca</taxon>
        <taxon>Ostracoda</taxon>
        <taxon>Podocopa</taxon>
        <taxon>Podocopida</taxon>
        <taxon>Darwinulocopina</taxon>
        <taxon>Darwinuloidea</taxon>
        <taxon>Darwinulidae</taxon>
        <taxon>Darwinula</taxon>
    </lineage>
</organism>
<keyword evidence="4" id="KW-0963">Cytoplasm</keyword>
<evidence type="ECO:0000256" key="6">
    <source>
        <dbReference type="ARBA" id="ARBA00022679"/>
    </source>
</evidence>
<feature type="non-terminal residue" evidence="15">
    <location>
        <position position="744"/>
    </location>
</feature>
<dbReference type="PANTHER" id="PTHR11579">
    <property type="entry name" value="PROTEIN-L-ISOASPARTATE O-METHYLTRANSFERASE"/>
    <property type="match status" value="1"/>
</dbReference>
<evidence type="ECO:0000256" key="4">
    <source>
        <dbReference type="ARBA" id="ARBA00022490"/>
    </source>
</evidence>
<dbReference type="InterPro" id="IPR021569">
    <property type="entry name" value="TUG-UBL1"/>
</dbReference>
<comment type="catalytic activity">
    <reaction evidence="10">
        <text>[protein]-L-isoaspartate + S-adenosyl-L-methionine = [protein]-L-isoaspartate alpha-methyl ester + S-adenosyl-L-homocysteine</text>
        <dbReference type="Rhea" id="RHEA:12705"/>
        <dbReference type="Rhea" id="RHEA-COMP:12143"/>
        <dbReference type="Rhea" id="RHEA-COMP:12144"/>
        <dbReference type="ChEBI" id="CHEBI:57856"/>
        <dbReference type="ChEBI" id="CHEBI:59789"/>
        <dbReference type="ChEBI" id="CHEBI:90596"/>
        <dbReference type="ChEBI" id="CHEBI:90598"/>
        <dbReference type="EC" id="2.1.1.77"/>
    </reaction>
    <physiologicalReaction direction="left-to-right" evidence="10">
        <dbReference type="Rhea" id="RHEA:12706"/>
    </physiologicalReaction>
</comment>
<dbReference type="PROSITE" id="PS50033">
    <property type="entry name" value="UBX"/>
    <property type="match status" value="1"/>
</dbReference>
<dbReference type="InterPro" id="IPR000682">
    <property type="entry name" value="PCMT"/>
</dbReference>
<evidence type="ECO:0000256" key="3">
    <source>
        <dbReference type="ARBA" id="ARBA00011890"/>
    </source>
</evidence>
<keyword evidence="7" id="KW-0949">S-adenosyl-L-methionine</keyword>
<dbReference type="InterPro" id="IPR059238">
    <property type="entry name" value="UBX1_UBXN9"/>
</dbReference>
<dbReference type="AlphaFoldDB" id="A0A7R8X1T3"/>
<dbReference type="SUPFAM" id="SSF53335">
    <property type="entry name" value="S-adenosyl-L-methionine-dependent methyltransferases"/>
    <property type="match status" value="1"/>
</dbReference>
<evidence type="ECO:0000256" key="7">
    <source>
        <dbReference type="ARBA" id="ARBA00022691"/>
    </source>
</evidence>
<gene>
    <name evidence="15" type="ORF">DSTB1V02_LOCUS1204</name>
</gene>
<comment type="similarity">
    <text evidence="2">Belongs to the methyltransferase superfamily. L-isoaspartyl/D-aspartyl protein methyltransferase family.</text>
</comment>
<dbReference type="Gene3D" id="3.10.20.90">
    <property type="entry name" value="Phosphatidylinositol 3-kinase Catalytic Subunit, Chain A, domain 1"/>
    <property type="match status" value="2"/>
</dbReference>